<dbReference type="EMBL" id="CP157197">
    <property type="protein sequence ID" value="XBG66322.1"/>
    <property type="molecule type" value="Genomic_DNA"/>
</dbReference>
<name>A0AAU7BYE7_9RICK</name>
<dbReference type="RefSeq" id="WP_347938939.1">
    <property type="nucleotide sequence ID" value="NZ_CP157197.1"/>
</dbReference>
<protein>
    <submittedName>
        <fullName evidence="1">Uncharacterized protein</fullName>
    </submittedName>
</protein>
<sequence length="42" mass="4837">MKTTKLSKINILNKKKINNDNQAVFSPIPDIGEIFSKYKKNN</sequence>
<evidence type="ECO:0000313" key="1">
    <source>
        <dbReference type="EMBL" id="XBG66322.1"/>
    </source>
</evidence>
<dbReference type="AlphaFoldDB" id="A0AAU7BYE7"/>
<proteinExistence type="predicted"/>
<reference evidence="1" key="1">
    <citation type="submission" date="2024-05" db="EMBL/GenBank/DDBJ databases">
        <title>Characterization of a novel Rickettsia species. (Rickettsia oklahomia sp. nov.) from Amblyomma americanum ticks.</title>
        <authorList>
            <person name="Korla P.K."/>
            <person name="Karounos M."/>
            <person name="Wilson J.M."/>
            <person name="Little S.E."/>
            <person name="Qurollo B.A."/>
        </authorList>
    </citation>
    <scope>NUCLEOTIDE SEQUENCE</scope>
    <source>
        <strain evidence="1">Oklahoma-10</strain>
    </source>
</reference>
<accession>A0AAU7BYE7</accession>
<gene>
    <name evidence="1" type="ORF">AAGW17_00105</name>
</gene>
<organism evidence="1">
    <name type="scientific">Rickettsia oklahomensis</name>
    <dbReference type="NCBI Taxonomy" id="3141789"/>
    <lineage>
        <taxon>Bacteria</taxon>
        <taxon>Pseudomonadati</taxon>
        <taxon>Pseudomonadota</taxon>
        <taxon>Alphaproteobacteria</taxon>
        <taxon>Rickettsiales</taxon>
        <taxon>Rickettsiaceae</taxon>
        <taxon>Rickettsieae</taxon>
        <taxon>Rickettsia</taxon>
        <taxon>belli group</taxon>
    </lineage>
</organism>
<dbReference type="KEGG" id="rof:AAGW17_00105"/>